<evidence type="ECO:0000313" key="5">
    <source>
        <dbReference type="Proteomes" id="UP001500962"/>
    </source>
</evidence>
<reference evidence="3" key="2">
    <citation type="submission" date="2022-04" db="EMBL/GenBank/DDBJ databases">
        <title>Sequencing and genomic assembly of Halococcus dombrowskii.</title>
        <authorList>
            <person name="Lim S.W."/>
            <person name="MacLea K.S."/>
        </authorList>
    </citation>
    <scope>NUCLEOTIDE SEQUENCE</scope>
    <source>
        <strain evidence="3">H4</strain>
        <plasmid evidence="3">unnamed1</plasmid>
    </source>
</reference>
<reference evidence="2" key="1">
    <citation type="journal article" date="2014" name="Int. J. Syst. Evol. Microbiol.">
        <title>Complete genome sequence of Corynebacterium casei LMG S-19264T (=DSM 44701T), isolated from a smear-ripened cheese.</title>
        <authorList>
            <consortium name="US DOE Joint Genome Institute (JGI-PGF)"/>
            <person name="Walter F."/>
            <person name="Albersmeier A."/>
            <person name="Kalinowski J."/>
            <person name="Ruckert C."/>
        </authorList>
    </citation>
    <scope>NUCLEOTIDE SEQUENCE</scope>
    <source>
        <strain evidence="2">JCM 12289</strain>
    </source>
</reference>
<dbReference type="KEGG" id="hdo:MUK72_15680"/>
<gene>
    <name evidence="2" type="ORF">GCM10008985_12760</name>
    <name evidence="3" type="ORF">MUK72_15680</name>
</gene>
<keyword evidence="3" id="KW-0614">Plasmid</keyword>
<dbReference type="AlphaFoldDB" id="A0AAV3SGE4"/>
<dbReference type="Pfam" id="PF25912">
    <property type="entry name" value="DUF7964"/>
    <property type="match status" value="1"/>
</dbReference>
<reference evidence="2" key="3">
    <citation type="submission" date="2023-12" db="EMBL/GenBank/DDBJ databases">
        <authorList>
            <person name="Sun Q."/>
            <person name="Inoue M."/>
        </authorList>
    </citation>
    <scope>NUCLEOTIDE SEQUENCE</scope>
    <source>
        <strain evidence="2">JCM 12289</strain>
    </source>
</reference>
<sequence length="188" mass="21484">MITLAKGNRAYFFYFNPEDKQWEQLMETDRPEAITDEISVAEEEINDQLRQHYDDQDLEPAGYPGDPVLGTVQGFPNEPLTDTQIRVILEQHPMMGEVMPLVNTADGDRTIALIFFYNDFLREQRITAAAGYEPTISEWQLIASVESSDPDFDQALEQLQTAYAQWVGNHYTIDEIHPIEDPEAALKS</sequence>
<dbReference type="EMBL" id="CP095006">
    <property type="protein sequence ID" value="UOO96634.1"/>
    <property type="molecule type" value="Genomic_DNA"/>
</dbReference>
<feature type="domain" description="DUF7964" evidence="1">
    <location>
        <begin position="72"/>
        <end position="166"/>
    </location>
</feature>
<dbReference type="Proteomes" id="UP000830542">
    <property type="component" value="Plasmid unnamed1"/>
</dbReference>
<dbReference type="EMBL" id="BAAADN010000021">
    <property type="protein sequence ID" value="GAA0458038.1"/>
    <property type="molecule type" value="Genomic_DNA"/>
</dbReference>
<dbReference type="Proteomes" id="UP001500962">
    <property type="component" value="Unassembled WGS sequence"/>
</dbReference>
<name>A0AAV3SGE4_HALDO</name>
<dbReference type="RefSeq" id="WP_244705536.1">
    <property type="nucleotide sequence ID" value="NZ_BAAADN010000021.1"/>
</dbReference>
<evidence type="ECO:0000313" key="3">
    <source>
        <dbReference type="EMBL" id="UOO96634.1"/>
    </source>
</evidence>
<geneLocation type="plasmid" evidence="3 4">
    <name>unnamed1</name>
</geneLocation>
<evidence type="ECO:0000259" key="1">
    <source>
        <dbReference type="Pfam" id="PF25912"/>
    </source>
</evidence>
<protein>
    <recommendedName>
        <fullName evidence="1">DUF7964 domain-containing protein</fullName>
    </recommendedName>
</protein>
<evidence type="ECO:0000313" key="4">
    <source>
        <dbReference type="Proteomes" id="UP000830542"/>
    </source>
</evidence>
<organism evidence="2 5">
    <name type="scientific">Halococcus dombrowskii</name>
    <dbReference type="NCBI Taxonomy" id="179637"/>
    <lineage>
        <taxon>Archaea</taxon>
        <taxon>Methanobacteriati</taxon>
        <taxon>Methanobacteriota</taxon>
        <taxon>Stenosarchaea group</taxon>
        <taxon>Halobacteria</taxon>
        <taxon>Halobacteriales</taxon>
        <taxon>Halococcaceae</taxon>
        <taxon>Halococcus</taxon>
    </lineage>
</organism>
<evidence type="ECO:0000313" key="2">
    <source>
        <dbReference type="EMBL" id="GAA0458038.1"/>
    </source>
</evidence>
<keyword evidence="4" id="KW-1185">Reference proteome</keyword>
<dbReference type="InterPro" id="IPR058270">
    <property type="entry name" value="DUF7964"/>
</dbReference>
<accession>A0AAV3SGE4</accession>
<proteinExistence type="predicted"/>
<dbReference type="GeneID" id="71763318"/>